<feature type="compositionally biased region" description="Basic residues" evidence="1">
    <location>
        <begin position="282"/>
        <end position="292"/>
    </location>
</feature>
<dbReference type="Pfam" id="PF12511">
    <property type="entry name" value="DUF3716"/>
    <property type="match status" value="1"/>
</dbReference>
<dbReference type="RefSeq" id="XP_024320137.1">
    <property type="nucleotide sequence ID" value="XM_024472149.1"/>
</dbReference>
<feature type="compositionally biased region" description="Acidic residues" evidence="1">
    <location>
        <begin position="1"/>
        <end position="11"/>
    </location>
</feature>
<feature type="compositionally biased region" description="Basic and acidic residues" evidence="1">
    <location>
        <begin position="77"/>
        <end position="86"/>
    </location>
</feature>
<feature type="region of interest" description="Disordered" evidence="1">
    <location>
        <begin position="1"/>
        <end position="90"/>
    </location>
</feature>
<feature type="compositionally biased region" description="Polar residues" evidence="1">
    <location>
        <begin position="133"/>
        <end position="144"/>
    </location>
</feature>
<feature type="compositionally biased region" description="Polar residues" evidence="1">
    <location>
        <begin position="235"/>
        <end position="266"/>
    </location>
</feature>
<reference evidence="2" key="1">
    <citation type="submission" date="2016-03" db="EMBL/GenBank/DDBJ databases">
        <title>Updated assembly of Pseudogymnoascus destructans, the fungus causing white-nose syndrome of bats.</title>
        <authorList>
            <person name="Palmer J.M."/>
            <person name="Drees K.P."/>
            <person name="Foster J.T."/>
            <person name="Lindner D.L."/>
        </authorList>
    </citation>
    <scope>NUCLEOTIDE SEQUENCE [LARGE SCALE GENOMIC DNA]</scope>
    <source>
        <strain evidence="2">20631-21</strain>
    </source>
</reference>
<dbReference type="InterPro" id="IPR022190">
    <property type="entry name" value="DUF3716"/>
</dbReference>
<dbReference type="GeneID" id="36291641"/>
<feature type="compositionally biased region" description="Basic and acidic residues" evidence="1">
    <location>
        <begin position="163"/>
        <end position="174"/>
    </location>
</feature>
<dbReference type="EMBL" id="KV441414">
    <property type="protein sequence ID" value="OAF54834.1"/>
    <property type="molecule type" value="Genomic_DNA"/>
</dbReference>
<evidence type="ECO:0000256" key="1">
    <source>
        <dbReference type="SAM" id="MobiDB-lite"/>
    </source>
</evidence>
<proteinExistence type="predicted"/>
<accession>A0A177A1L2</accession>
<protein>
    <submittedName>
        <fullName evidence="2">Uncharacterized protein</fullName>
    </submittedName>
</protein>
<dbReference type="OrthoDB" id="4368526at2759"/>
<organism evidence="2">
    <name type="scientific">Pseudogymnoascus destructans</name>
    <dbReference type="NCBI Taxonomy" id="655981"/>
    <lineage>
        <taxon>Eukaryota</taxon>
        <taxon>Fungi</taxon>
        <taxon>Dikarya</taxon>
        <taxon>Ascomycota</taxon>
        <taxon>Pezizomycotina</taxon>
        <taxon>Leotiomycetes</taxon>
        <taxon>Thelebolales</taxon>
        <taxon>Thelebolaceae</taxon>
        <taxon>Pseudogymnoascus</taxon>
    </lineage>
</organism>
<name>A0A177A1L2_9PEZI</name>
<sequence>MPPAIEDDDGSDQGGLGLEESLDAEFSEPELPLLKHTQAPKVVDDVNNPKLPALNHTQAPTEAPAKSAETVPARESTATRDPKEATDINNSNMTVLTILNAASHWVPPGTQTLGPSGVMPTSILNLGVDDGASINTSGVSSPTDKPTRQRQGKKVYRGNIVQRGDRTNSKRQMNEPENNEGASDKDRFSPRGGQEVLDNERVVRHDRAAHPYENTNPDSESDKITTCRHRKRQNHNSSSNNMLYHSQGSVSKPQVQYQSTHVTRNSEGVAGKKLHQSSTQAQKKKPKHKHRHQSAETSDAGNGESEMYQSDSDSSVLHDATRHTQGRKRKRNPGNSRPPAMVLEPSEGAYQARELDVIHPLSVNGQAGIVLLEGVTARTDSQARLLAMPRMRELRVRSQQKSINLRDEHNREAVFAQVVGTLSKVCCERCEAKNGPFTECVVVDRYFYGACAGCRFNRM</sequence>
<dbReference type="Proteomes" id="UP000077154">
    <property type="component" value="Unassembled WGS sequence"/>
</dbReference>
<dbReference type="AlphaFoldDB" id="A0A177A1L2"/>
<feature type="region of interest" description="Disordered" evidence="1">
    <location>
        <begin position="133"/>
        <end position="342"/>
    </location>
</feature>
<gene>
    <name evidence="2" type="ORF">VC83_08601</name>
</gene>
<evidence type="ECO:0000313" key="2">
    <source>
        <dbReference type="EMBL" id="OAF54834.1"/>
    </source>
</evidence>
<dbReference type="VEuPathDB" id="FungiDB:GMDG_07956"/>
<feature type="compositionally biased region" description="Basic and acidic residues" evidence="1">
    <location>
        <begin position="198"/>
        <end position="210"/>
    </location>
</feature>